<dbReference type="AlphaFoldDB" id="A0AAJ4XEG5"/>
<evidence type="ECO:0000313" key="2">
    <source>
        <dbReference type="EMBL" id="SNV62271.1"/>
    </source>
</evidence>
<dbReference type="KEGG" id="smiz:4412673_03785"/>
<evidence type="ECO:0000313" key="3">
    <source>
        <dbReference type="Proteomes" id="UP000215355"/>
    </source>
</evidence>
<keyword evidence="1" id="KW-0732">Signal</keyword>
<evidence type="ECO:0008006" key="4">
    <source>
        <dbReference type="Google" id="ProtNLM"/>
    </source>
</evidence>
<name>A0AAJ4XEG5_9SPHI</name>
<dbReference type="EMBL" id="LT906468">
    <property type="protein sequence ID" value="SNV62271.1"/>
    <property type="molecule type" value="Genomic_DNA"/>
</dbReference>
<dbReference type="Pfam" id="PF14100">
    <property type="entry name" value="DUF6807"/>
    <property type="match status" value="1"/>
</dbReference>
<gene>
    <name evidence="2" type="ORF">SAMEA4412673_03785</name>
</gene>
<protein>
    <recommendedName>
        <fullName evidence="4">Methane oxygenase PmoA</fullName>
    </recommendedName>
</protein>
<reference evidence="2 3" key="1">
    <citation type="submission" date="2017-06" db="EMBL/GenBank/DDBJ databases">
        <authorList>
            <consortium name="Pathogen Informatics"/>
        </authorList>
    </citation>
    <scope>NUCLEOTIDE SEQUENCE [LARGE SCALE GENOMIC DNA]</scope>
    <source>
        <strain evidence="2 3">NCTC12149</strain>
    </source>
</reference>
<dbReference type="RefSeq" id="WP_093099419.1">
    <property type="nucleotide sequence ID" value="NZ_FNGK01000004.1"/>
</dbReference>
<proteinExistence type="predicted"/>
<accession>A0AAJ4XEG5</accession>
<feature type="chain" id="PRO_5042493154" description="Methane oxygenase PmoA" evidence="1">
    <location>
        <begin position="21"/>
        <end position="344"/>
    </location>
</feature>
<evidence type="ECO:0000256" key="1">
    <source>
        <dbReference type="SAM" id="SignalP"/>
    </source>
</evidence>
<organism evidence="2 3">
    <name type="scientific">Sphingobacterium mizutaii</name>
    <dbReference type="NCBI Taxonomy" id="1010"/>
    <lineage>
        <taxon>Bacteria</taxon>
        <taxon>Pseudomonadati</taxon>
        <taxon>Bacteroidota</taxon>
        <taxon>Sphingobacteriia</taxon>
        <taxon>Sphingobacteriales</taxon>
        <taxon>Sphingobacteriaceae</taxon>
        <taxon>Sphingobacterium</taxon>
    </lineage>
</organism>
<dbReference type="InterPro" id="IPR029475">
    <property type="entry name" value="DUF6807"/>
</dbReference>
<feature type="signal peptide" evidence="1">
    <location>
        <begin position="1"/>
        <end position="20"/>
    </location>
</feature>
<dbReference type="Proteomes" id="UP000215355">
    <property type="component" value="Chromosome 1"/>
</dbReference>
<sequence>MLIKTFPVLLLALSLFQAHAQTKYSIVENRAEKRIDIAVDGKPFTSYIYPGVLMKPVLYPLRTTKGTLVTRGWPLDPRPEERVDHPHHVGMWFNYGNVNGLDFWNNSTAIPPERKKDFGTIKHVAVEKIKASNKNAELAVLKDWQSPDGKSLLKENTQYVFSEEGQKRSIEMTTKLTALDEDVSFSDNKEGLIGIRIARELEHPSDKPEIFTDANGNPTTVSKLDNDKVTGKYRSSEGIEGDEVWGTRGKWVNLIGKIGNEPVSLLILDNPKNVGYPTYWHARGYGLFAANPLGQKEFSKGKETLNFKLKAGESVTFRYKVIISSGAELSDAEANAAFQEFSKK</sequence>